<dbReference type="Pfam" id="PF00303">
    <property type="entry name" value="Thymidylat_synt"/>
    <property type="match status" value="1"/>
</dbReference>
<dbReference type="GO" id="GO:0005737">
    <property type="term" value="C:cytoplasm"/>
    <property type="evidence" value="ECO:0007669"/>
    <property type="project" value="InterPro"/>
</dbReference>
<evidence type="ECO:0000256" key="1">
    <source>
        <dbReference type="ARBA" id="ARBA00022490"/>
    </source>
</evidence>
<accession>A0A4Z0LYM1</accession>
<feature type="domain" description="Thymidylate synthase/dCMP hydroxymethylase" evidence="3">
    <location>
        <begin position="83"/>
        <end position="204"/>
    </location>
</feature>
<reference evidence="4 5" key="1">
    <citation type="submission" date="2019-04" db="EMBL/GenBank/DDBJ databases">
        <title>Taxonomy of novel Haliea sp. from mangrove soil of West Coast of India.</title>
        <authorList>
            <person name="Verma A."/>
            <person name="Kumar P."/>
            <person name="Krishnamurthi S."/>
        </authorList>
    </citation>
    <scope>NUCLEOTIDE SEQUENCE [LARGE SCALE GENOMIC DNA]</scope>
    <source>
        <strain evidence="4 5">SAOS-164</strain>
    </source>
</reference>
<dbReference type="Gene3D" id="3.30.572.10">
    <property type="entry name" value="Thymidylate synthase/dCMP hydroxymethylase domain"/>
    <property type="match status" value="1"/>
</dbReference>
<dbReference type="OrthoDB" id="5414536at2"/>
<name>A0A4Z0LYM1_9GAMM</name>
<evidence type="ECO:0000313" key="4">
    <source>
        <dbReference type="EMBL" id="TGD72185.1"/>
    </source>
</evidence>
<dbReference type="Proteomes" id="UP000298050">
    <property type="component" value="Unassembled WGS sequence"/>
</dbReference>
<keyword evidence="1" id="KW-0963">Cytoplasm</keyword>
<dbReference type="AlphaFoldDB" id="A0A4Z0LYM1"/>
<organism evidence="4 5">
    <name type="scientific">Mangrovimicrobium sediminis</name>
    <dbReference type="NCBI Taxonomy" id="2562682"/>
    <lineage>
        <taxon>Bacteria</taxon>
        <taxon>Pseudomonadati</taxon>
        <taxon>Pseudomonadota</taxon>
        <taxon>Gammaproteobacteria</taxon>
        <taxon>Cellvibrionales</taxon>
        <taxon>Halieaceae</taxon>
        <taxon>Mangrovimicrobium</taxon>
    </lineage>
</organism>
<dbReference type="GO" id="GO:0004799">
    <property type="term" value="F:thymidylate synthase activity"/>
    <property type="evidence" value="ECO:0007669"/>
    <property type="project" value="InterPro"/>
</dbReference>
<dbReference type="SUPFAM" id="SSF55831">
    <property type="entry name" value="Thymidylate synthase/dCMP hydroxymethylase"/>
    <property type="match status" value="1"/>
</dbReference>
<gene>
    <name evidence="4" type="ORF">E4634_16085</name>
</gene>
<evidence type="ECO:0000259" key="3">
    <source>
        <dbReference type="Pfam" id="PF00303"/>
    </source>
</evidence>
<evidence type="ECO:0000313" key="5">
    <source>
        <dbReference type="Proteomes" id="UP000298050"/>
    </source>
</evidence>
<evidence type="ECO:0000256" key="2">
    <source>
        <dbReference type="ARBA" id="ARBA00022679"/>
    </source>
</evidence>
<dbReference type="InterPro" id="IPR036926">
    <property type="entry name" value="Thymidate_synth/dCMP_Mease_sf"/>
</dbReference>
<sequence>MITIAANTLGECWVKCIQSVLDHGQIHHDEDVVIQEVLGLSVAISYPSSEDLFIANVGDQNVIDKMLRKFSKGIVMKDRPFTYGQLIYDMNGIDQFEWMVERLQAKPETKSATISLVTPGLSDPNLPCLSVLDAKIRNDDLHLQFFFRSQNIFGRQYANLLAIAALHERLAHRLECGVGSLKGSIASAHIYGYDLADARKLVKSHSTRITDRYYSMGPASIRS</sequence>
<comment type="caution">
    <text evidence="4">The sequence shown here is derived from an EMBL/GenBank/DDBJ whole genome shotgun (WGS) entry which is preliminary data.</text>
</comment>
<dbReference type="InterPro" id="IPR023451">
    <property type="entry name" value="Thymidate_synth/dCMP_Mease_dom"/>
</dbReference>
<protein>
    <recommendedName>
        <fullName evidence="3">Thymidylate synthase/dCMP hydroxymethylase domain-containing protein</fullName>
    </recommendedName>
</protein>
<keyword evidence="2" id="KW-0808">Transferase</keyword>
<dbReference type="PIRSF" id="PIRSF036752">
    <property type="entry name" value="TSase_MJ051"/>
    <property type="match status" value="1"/>
</dbReference>
<proteinExistence type="predicted"/>
<dbReference type="EMBL" id="SRLE01000011">
    <property type="protein sequence ID" value="TGD72185.1"/>
    <property type="molecule type" value="Genomic_DNA"/>
</dbReference>
<dbReference type="GO" id="GO:0006235">
    <property type="term" value="P:dTTP biosynthetic process"/>
    <property type="evidence" value="ECO:0007669"/>
    <property type="project" value="InterPro"/>
</dbReference>
<dbReference type="InterPro" id="IPR014620">
    <property type="entry name" value="Thymidylate_synthase_arc"/>
</dbReference>
<keyword evidence="5" id="KW-1185">Reference proteome</keyword>